<feature type="compositionally biased region" description="Polar residues" evidence="1">
    <location>
        <begin position="85"/>
        <end position="126"/>
    </location>
</feature>
<dbReference type="HOGENOM" id="CLU_783165_0_0_1"/>
<dbReference type="Proteomes" id="UP000027265">
    <property type="component" value="Unassembled WGS sequence"/>
</dbReference>
<keyword evidence="3" id="KW-1185">Reference proteome</keyword>
<name>A0A067PR84_9AGAM</name>
<reference evidence="3" key="1">
    <citation type="journal article" date="2014" name="Proc. Natl. Acad. Sci. U.S.A.">
        <title>Extensive sampling of basidiomycete genomes demonstrates inadequacy of the white-rot/brown-rot paradigm for wood decay fungi.</title>
        <authorList>
            <person name="Riley R."/>
            <person name="Salamov A.A."/>
            <person name="Brown D.W."/>
            <person name="Nagy L.G."/>
            <person name="Floudas D."/>
            <person name="Held B.W."/>
            <person name="Levasseur A."/>
            <person name="Lombard V."/>
            <person name="Morin E."/>
            <person name="Otillar R."/>
            <person name="Lindquist E.A."/>
            <person name="Sun H."/>
            <person name="LaButti K.M."/>
            <person name="Schmutz J."/>
            <person name="Jabbour D."/>
            <person name="Luo H."/>
            <person name="Baker S.E."/>
            <person name="Pisabarro A.G."/>
            <person name="Walton J.D."/>
            <person name="Blanchette R.A."/>
            <person name="Henrissat B."/>
            <person name="Martin F."/>
            <person name="Cullen D."/>
            <person name="Hibbett D.S."/>
            <person name="Grigoriev I.V."/>
        </authorList>
    </citation>
    <scope>NUCLEOTIDE SEQUENCE [LARGE SCALE GENOMIC DNA]</scope>
    <source>
        <strain evidence="3">MUCL 33604</strain>
    </source>
</reference>
<dbReference type="AlphaFoldDB" id="A0A067PR84"/>
<feature type="compositionally biased region" description="Basic residues" evidence="1">
    <location>
        <begin position="244"/>
        <end position="256"/>
    </location>
</feature>
<dbReference type="EMBL" id="KL197722">
    <property type="protein sequence ID" value="KDQ56325.1"/>
    <property type="molecule type" value="Genomic_DNA"/>
</dbReference>
<evidence type="ECO:0000313" key="3">
    <source>
        <dbReference type="Proteomes" id="UP000027265"/>
    </source>
</evidence>
<feature type="region of interest" description="Disordered" evidence="1">
    <location>
        <begin position="232"/>
        <end position="257"/>
    </location>
</feature>
<evidence type="ECO:0000256" key="1">
    <source>
        <dbReference type="SAM" id="MobiDB-lite"/>
    </source>
</evidence>
<feature type="compositionally biased region" description="Polar residues" evidence="1">
    <location>
        <begin position="137"/>
        <end position="147"/>
    </location>
</feature>
<accession>A0A067PR84</accession>
<proteinExistence type="predicted"/>
<evidence type="ECO:0000313" key="2">
    <source>
        <dbReference type="EMBL" id="KDQ56325.1"/>
    </source>
</evidence>
<protein>
    <submittedName>
        <fullName evidence="2">Uncharacterized protein</fullName>
    </submittedName>
</protein>
<feature type="region of interest" description="Disordered" evidence="1">
    <location>
        <begin position="37"/>
        <end position="151"/>
    </location>
</feature>
<organism evidence="2 3">
    <name type="scientific">Jaapia argillacea MUCL 33604</name>
    <dbReference type="NCBI Taxonomy" id="933084"/>
    <lineage>
        <taxon>Eukaryota</taxon>
        <taxon>Fungi</taxon>
        <taxon>Dikarya</taxon>
        <taxon>Basidiomycota</taxon>
        <taxon>Agaricomycotina</taxon>
        <taxon>Agaricomycetes</taxon>
        <taxon>Agaricomycetidae</taxon>
        <taxon>Jaapiales</taxon>
        <taxon>Jaapiaceae</taxon>
        <taxon>Jaapia</taxon>
    </lineage>
</organism>
<sequence>MGRLLPIHETAWVGIRALLANIVVTTRDEAKCSISLRDEDEQQGGEVVERDDGPESSEFSPRPPPGGNVLHSCGKDTSVHPLFSPGQSLSWNRSGSTRQEQRNQGTSLNSGTVPLTRQTNVVSSTLEGGEDCGELPGSQTPHTSQAPSYVPSAPKTKIKVSVQHPATCQQTSFSVDHDCQVSKLLNSACKRFGLEATKYAHGLFVLNTLLKYGGFRRTPRYLRSALLLVTEDSESDNGSDSKRPSKRERRGKRKTRTQFGCVREDTLVQVGETDGAQFILKVADASDGDH</sequence>
<dbReference type="InParanoid" id="A0A067PR84"/>
<gene>
    <name evidence="2" type="ORF">JAAARDRAFT_194980</name>
</gene>